<dbReference type="GO" id="GO:0005525">
    <property type="term" value="F:GTP binding"/>
    <property type="evidence" value="ECO:0007669"/>
    <property type="project" value="UniProtKB-KW"/>
</dbReference>
<dbReference type="InterPro" id="IPR020849">
    <property type="entry name" value="Small_GTPase_Ras-type"/>
</dbReference>
<evidence type="ECO:0000256" key="1">
    <source>
        <dbReference type="ARBA" id="ARBA00022741"/>
    </source>
</evidence>
<keyword evidence="1" id="KW-0547">Nucleotide-binding</keyword>
<dbReference type="PANTHER" id="PTHR24070">
    <property type="entry name" value="RAS, DI-RAS, AND RHEB FAMILY MEMBERS OF SMALL GTPASE SUPERFAMILY"/>
    <property type="match status" value="1"/>
</dbReference>
<dbReference type="NCBIfam" id="TIGR00231">
    <property type="entry name" value="small_GTP"/>
    <property type="match status" value="1"/>
</dbReference>
<dbReference type="InterPro" id="IPR001806">
    <property type="entry name" value="Small_GTPase"/>
</dbReference>
<dbReference type="EMBL" id="QWIS01000239">
    <property type="protein sequence ID" value="RMZ00533.1"/>
    <property type="molecule type" value="Genomic_DNA"/>
</dbReference>
<sequence length="299" mass="33937">MSRAGYQREYHIAVIGSGGVAQFVQGVFIESYDPTIEDSYRKQIDVDGRQVMLEIMDTAGTEQFTSMREFYMRDAHGFLLVFSITSMSSLEELRELREQIVQIKGGDPHVPIVLVGNKSDLEEDRKVSRSQAFKVSQAWGNVPYYETSARRRQNVSEVFVDVCRQIIRKDLSRARRDRGPDRPGEGIMEIFNSTHNWTAYTPPPLEALTPAFSREDHNTPIRTLRVSYGIAIRVISARVRSCPILLKQDLLQQQKWTSSMDAPRLSARSLRAEVLALGTVTAAGCLETSWIGDRRTYQS</sequence>
<keyword evidence="2" id="KW-0342">GTP-binding</keyword>
<name>A0A3M7GHL1_HORWE</name>
<evidence type="ECO:0008006" key="5">
    <source>
        <dbReference type="Google" id="ProtNLM"/>
    </source>
</evidence>
<dbReference type="GO" id="GO:0007165">
    <property type="term" value="P:signal transduction"/>
    <property type="evidence" value="ECO:0007669"/>
    <property type="project" value="InterPro"/>
</dbReference>
<evidence type="ECO:0000313" key="3">
    <source>
        <dbReference type="EMBL" id="RMZ00533.1"/>
    </source>
</evidence>
<dbReference type="SMART" id="SM00173">
    <property type="entry name" value="RAS"/>
    <property type="match status" value="1"/>
</dbReference>
<dbReference type="Gene3D" id="3.40.50.300">
    <property type="entry name" value="P-loop containing nucleotide triphosphate hydrolases"/>
    <property type="match status" value="1"/>
</dbReference>
<dbReference type="FunFam" id="3.40.50.300:FF:001423">
    <property type="entry name" value="Ras family GTPase"/>
    <property type="match status" value="1"/>
</dbReference>
<dbReference type="PRINTS" id="PR00449">
    <property type="entry name" value="RASTRNSFRMNG"/>
</dbReference>
<evidence type="ECO:0000256" key="2">
    <source>
        <dbReference type="ARBA" id="ARBA00023134"/>
    </source>
</evidence>
<dbReference type="Pfam" id="PF00071">
    <property type="entry name" value="Ras"/>
    <property type="match status" value="1"/>
</dbReference>
<protein>
    <recommendedName>
        <fullName evidence="5">Ras-related protein RSR1</fullName>
    </recommendedName>
</protein>
<dbReference type="GO" id="GO:0016020">
    <property type="term" value="C:membrane"/>
    <property type="evidence" value="ECO:0007669"/>
    <property type="project" value="InterPro"/>
</dbReference>
<dbReference type="PROSITE" id="PS51419">
    <property type="entry name" value="RAB"/>
    <property type="match status" value="1"/>
</dbReference>
<dbReference type="SMART" id="SM00175">
    <property type="entry name" value="RAB"/>
    <property type="match status" value="1"/>
</dbReference>
<dbReference type="InterPro" id="IPR005225">
    <property type="entry name" value="Small_GTP-bd"/>
</dbReference>
<dbReference type="PROSITE" id="PS51420">
    <property type="entry name" value="RHO"/>
    <property type="match status" value="1"/>
</dbReference>
<dbReference type="VEuPathDB" id="FungiDB:BTJ68_04427"/>
<dbReference type="AlphaFoldDB" id="A0A3M7GHL1"/>
<gene>
    <name evidence="3" type="ORF">D0860_07959</name>
</gene>
<dbReference type="SUPFAM" id="SSF52540">
    <property type="entry name" value="P-loop containing nucleoside triphosphate hydrolases"/>
    <property type="match status" value="1"/>
</dbReference>
<evidence type="ECO:0000313" key="4">
    <source>
        <dbReference type="Proteomes" id="UP000280598"/>
    </source>
</evidence>
<dbReference type="GO" id="GO:0003924">
    <property type="term" value="F:GTPase activity"/>
    <property type="evidence" value="ECO:0007669"/>
    <property type="project" value="InterPro"/>
</dbReference>
<dbReference type="PROSITE" id="PS51421">
    <property type="entry name" value="RAS"/>
    <property type="match status" value="1"/>
</dbReference>
<dbReference type="InterPro" id="IPR027417">
    <property type="entry name" value="P-loop_NTPase"/>
</dbReference>
<organism evidence="3 4">
    <name type="scientific">Hortaea werneckii</name>
    <name type="common">Black yeast</name>
    <name type="synonym">Cladosporium werneckii</name>
    <dbReference type="NCBI Taxonomy" id="91943"/>
    <lineage>
        <taxon>Eukaryota</taxon>
        <taxon>Fungi</taxon>
        <taxon>Dikarya</taxon>
        <taxon>Ascomycota</taxon>
        <taxon>Pezizomycotina</taxon>
        <taxon>Dothideomycetes</taxon>
        <taxon>Dothideomycetidae</taxon>
        <taxon>Mycosphaerellales</taxon>
        <taxon>Teratosphaeriaceae</taxon>
        <taxon>Hortaea</taxon>
    </lineage>
</organism>
<dbReference type="Proteomes" id="UP000280598">
    <property type="component" value="Unassembled WGS sequence"/>
</dbReference>
<dbReference type="SMART" id="SM00174">
    <property type="entry name" value="RHO"/>
    <property type="match status" value="1"/>
</dbReference>
<reference evidence="3 4" key="1">
    <citation type="journal article" date="2018" name="BMC Genomics">
        <title>Genomic evidence for intraspecific hybridization in a clonal and extremely halotolerant yeast.</title>
        <authorList>
            <person name="Gostincar C."/>
            <person name="Stajich J.E."/>
            <person name="Zupancic J."/>
            <person name="Zalar P."/>
            <person name="Gunde-Cimerman N."/>
        </authorList>
    </citation>
    <scope>NUCLEOTIDE SEQUENCE [LARGE SCALE GENOMIC DNA]</scope>
    <source>
        <strain evidence="3 4">EXF-562</strain>
    </source>
</reference>
<comment type="caution">
    <text evidence="3">The sequence shown here is derived from an EMBL/GenBank/DDBJ whole genome shotgun (WGS) entry which is preliminary data.</text>
</comment>
<accession>A0A3M7GHL1</accession>
<proteinExistence type="predicted"/>